<dbReference type="Proteomes" id="UP000516105">
    <property type="component" value="Chromosome"/>
</dbReference>
<sequence length="87" mass="9793">MLDLMFAAALSGMRTVEAADDGQPMAIDYSLVPGTQPRAPERDWRMWVGSDFTSFKDERDCPIFFQRELPGFGTLSVRSQCAVENEE</sequence>
<proteinExistence type="predicted"/>
<gene>
    <name evidence="1" type="ORF">H9L14_02725</name>
</gene>
<accession>A0ABX6T8K9</accession>
<keyword evidence="2" id="KW-1185">Reference proteome</keyword>
<name>A0ABX6T8K9_9SPHN</name>
<reference evidence="1 2" key="1">
    <citation type="submission" date="2020-08" db="EMBL/GenBank/DDBJ databases">
        <title>Genome sequence of Sphingomonas sediminicola KACC 15039T.</title>
        <authorList>
            <person name="Hyun D.-W."/>
            <person name="Bae J.-W."/>
        </authorList>
    </citation>
    <scope>NUCLEOTIDE SEQUENCE [LARGE SCALE GENOMIC DNA]</scope>
    <source>
        <strain evidence="1 2">KACC 15039</strain>
    </source>
</reference>
<dbReference type="EMBL" id="CP060782">
    <property type="protein sequence ID" value="QNP46181.1"/>
    <property type="molecule type" value="Genomic_DNA"/>
</dbReference>
<evidence type="ECO:0000313" key="2">
    <source>
        <dbReference type="Proteomes" id="UP000516105"/>
    </source>
</evidence>
<protein>
    <submittedName>
        <fullName evidence="1">Uncharacterized protein</fullName>
    </submittedName>
</protein>
<dbReference type="RefSeq" id="WP_187709134.1">
    <property type="nucleotide sequence ID" value="NZ_CP060782.1"/>
</dbReference>
<organism evidence="1 2">
    <name type="scientific">Sphingomonas sediminicola</name>
    <dbReference type="NCBI Taxonomy" id="386874"/>
    <lineage>
        <taxon>Bacteria</taxon>
        <taxon>Pseudomonadati</taxon>
        <taxon>Pseudomonadota</taxon>
        <taxon>Alphaproteobacteria</taxon>
        <taxon>Sphingomonadales</taxon>
        <taxon>Sphingomonadaceae</taxon>
        <taxon>Sphingomonas</taxon>
    </lineage>
</organism>
<evidence type="ECO:0000313" key="1">
    <source>
        <dbReference type="EMBL" id="QNP46181.1"/>
    </source>
</evidence>